<organism evidence="1 2">
    <name type="scientific">Aspergillus tubingensis (strain CBS 134.48)</name>
    <dbReference type="NCBI Taxonomy" id="767770"/>
    <lineage>
        <taxon>Eukaryota</taxon>
        <taxon>Fungi</taxon>
        <taxon>Dikarya</taxon>
        <taxon>Ascomycota</taxon>
        <taxon>Pezizomycotina</taxon>
        <taxon>Eurotiomycetes</taxon>
        <taxon>Eurotiomycetidae</taxon>
        <taxon>Eurotiales</taxon>
        <taxon>Aspergillaceae</taxon>
        <taxon>Aspergillus</taxon>
        <taxon>Aspergillus subgen. Circumdati</taxon>
    </lineage>
</organism>
<proteinExistence type="predicted"/>
<name>A0A1L9MVJ1_ASPTC</name>
<evidence type="ECO:0000313" key="2">
    <source>
        <dbReference type="Proteomes" id="UP000184304"/>
    </source>
</evidence>
<keyword evidence="2" id="KW-1185">Reference proteome</keyword>
<reference evidence="2" key="1">
    <citation type="journal article" date="2017" name="Genome Biol.">
        <title>Comparative genomics reveals high biological diversity and specific adaptations in the industrially and medically important fungal genus Aspergillus.</title>
        <authorList>
            <person name="de Vries R.P."/>
            <person name="Riley R."/>
            <person name="Wiebenga A."/>
            <person name="Aguilar-Osorio G."/>
            <person name="Amillis S."/>
            <person name="Uchima C.A."/>
            <person name="Anderluh G."/>
            <person name="Asadollahi M."/>
            <person name="Askin M."/>
            <person name="Barry K."/>
            <person name="Battaglia E."/>
            <person name="Bayram O."/>
            <person name="Benocci T."/>
            <person name="Braus-Stromeyer S.A."/>
            <person name="Caldana C."/>
            <person name="Canovas D."/>
            <person name="Cerqueira G.C."/>
            <person name="Chen F."/>
            <person name="Chen W."/>
            <person name="Choi C."/>
            <person name="Clum A."/>
            <person name="Dos Santos R.A."/>
            <person name="Damasio A.R."/>
            <person name="Diallinas G."/>
            <person name="Emri T."/>
            <person name="Fekete E."/>
            <person name="Flipphi M."/>
            <person name="Freyberg S."/>
            <person name="Gallo A."/>
            <person name="Gournas C."/>
            <person name="Habgood R."/>
            <person name="Hainaut M."/>
            <person name="Harispe M.L."/>
            <person name="Henrissat B."/>
            <person name="Hilden K.S."/>
            <person name="Hope R."/>
            <person name="Hossain A."/>
            <person name="Karabika E."/>
            <person name="Karaffa L."/>
            <person name="Karanyi Z."/>
            <person name="Krasevec N."/>
            <person name="Kuo A."/>
            <person name="Kusch H."/>
            <person name="LaButti K."/>
            <person name="Lagendijk E.L."/>
            <person name="Lapidus A."/>
            <person name="Levasseur A."/>
            <person name="Lindquist E."/>
            <person name="Lipzen A."/>
            <person name="Logrieco A.F."/>
            <person name="MacCabe A."/>
            <person name="Maekelae M.R."/>
            <person name="Malavazi I."/>
            <person name="Melin P."/>
            <person name="Meyer V."/>
            <person name="Mielnichuk N."/>
            <person name="Miskei M."/>
            <person name="Molnar A.P."/>
            <person name="Mule G."/>
            <person name="Ngan C.Y."/>
            <person name="Orejas M."/>
            <person name="Orosz E."/>
            <person name="Ouedraogo J.P."/>
            <person name="Overkamp K.M."/>
            <person name="Park H.-S."/>
            <person name="Perrone G."/>
            <person name="Piumi F."/>
            <person name="Punt P.J."/>
            <person name="Ram A.F."/>
            <person name="Ramon A."/>
            <person name="Rauscher S."/>
            <person name="Record E."/>
            <person name="Riano-Pachon D.M."/>
            <person name="Robert V."/>
            <person name="Roehrig J."/>
            <person name="Ruller R."/>
            <person name="Salamov A."/>
            <person name="Salih N.S."/>
            <person name="Samson R.A."/>
            <person name="Sandor E."/>
            <person name="Sanguinetti M."/>
            <person name="Schuetze T."/>
            <person name="Sepcic K."/>
            <person name="Shelest E."/>
            <person name="Sherlock G."/>
            <person name="Sophianopoulou V."/>
            <person name="Squina F.M."/>
            <person name="Sun H."/>
            <person name="Susca A."/>
            <person name="Todd R.B."/>
            <person name="Tsang A."/>
            <person name="Unkles S.E."/>
            <person name="van de Wiele N."/>
            <person name="van Rossen-Uffink D."/>
            <person name="Oliveira J.V."/>
            <person name="Vesth T.C."/>
            <person name="Visser J."/>
            <person name="Yu J.-H."/>
            <person name="Zhou M."/>
            <person name="Andersen M.R."/>
            <person name="Archer D.B."/>
            <person name="Baker S.E."/>
            <person name="Benoit I."/>
            <person name="Brakhage A.A."/>
            <person name="Braus G.H."/>
            <person name="Fischer R."/>
            <person name="Frisvad J.C."/>
            <person name="Goldman G.H."/>
            <person name="Houbraken J."/>
            <person name="Oakley B."/>
            <person name="Pocsi I."/>
            <person name="Scazzocchio C."/>
            <person name="Seiboth B."/>
            <person name="vanKuyk P.A."/>
            <person name="Wortman J."/>
            <person name="Dyer P.S."/>
            <person name="Grigoriev I.V."/>
        </authorList>
    </citation>
    <scope>NUCLEOTIDE SEQUENCE [LARGE SCALE GENOMIC DNA]</scope>
    <source>
        <strain evidence="2">CBS 134.48</strain>
    </source>
</reference>
<evidence type="ECO:0000313" key="1">
    <source>
        <dbReference type="EMBL" id="OJI81004.1"/>
    </source>
</evidence>
<dbReference type="VEuPathDB" id="FungiDB:ASPTUDRAFT_46260"/>
<gene>
    <name evidence="1" type="ORF">ASPTUDRAFT_46260</name>
</gene>
<accession>A0A1L9MVJ1</accession>
<dbReference type="EMBL" id="KV878206">
    <property type="protein sequence ID" value="OJI81004.1"/>
    <property type="molecule type" value="Genomic_DNA"/>
</dbReference>
<dbReference type="AlphaFoldDB" id="A0A1L9MVJ1"/>
<protein>
    <submittedName>
        <fullName evidence="1">Uncharacterized protein</fullName>
    </submittedName>
</protein>
<sequence>MGVSAQHIPFTSCLLFLFFFSAPRICPASPRVFLCFFFFLETILYYYNYPKTII</sequence>
<dbReference type="Proteomes" id="UP000184304">
    <property type="component" value="Unassembled WGS sequence"/>
</dbReference>